<evidence type="ECO:0000313" key="10">
    <source>
        <dbReference type="EMBL" id="CAF0924763.1"/>
    </source>
</evidence>
<dbReference type="PANTHER" id="PTHR13367:SF33">
    <property type="entry name" value="P-LOOP CONTAINING NUCLEOSIDE TRIPHOSPHATE HYDROLASE PROTEIN"/>
    <property type="match status" value="1"/>
</dbReference>
<keyword evidence="3" id="KW-0645">Protease</keyword>
<dbReference type="InterPro" id="IPR022105">
    <property type="entry name" value="DUF3645"/>
</dbReference>
<keyword evidence="4" id="KW-0833">Ubl conjugation pathway</keyword>
<dbReference type="InterPro" id="IPR022099">
    <property type="entry name" value="DUF3638"/>
</dbReference>
<name>A0A814BBL7_9BILA</name>
<sequence>MNESILNHLFLPYHLPSTANDDFLLGNNNENEFVLLECMDEFLRITQLADGDNSLRNIRVLTDCFSRWSVRQNSQNISIQNIQTTLENLPSGSFTPLYMPAQNAAVLIEIESNNILRPLLSSWQVLLPVDQITSSVFCHYSSFPVTEYRLNEISELTSKINCELLVDFMTNTIEYLPSHNLPKSHYVCQWWIQQFKDIQQNSNANSLIQFKKKHRDHIHLSKEDVPFRRSGLWMTMKTVIEIILTKQFGELGILIYKLLITHFLIYILDTKQKYSKQRAISMDLSIYCIRKIVRRMNKIENRLALITIDDNDVDRWIRHIKKIIEMKIDEIFPKSFCQDIVQTTSSVHQFSSSSNTDFNSTAIYQHACVQLKTFLNDNSLNEPVETRSSDDNTDDLLDINYPDNIQFYSDFMYKMNYTMGTALTRVEIWVTSHVQGWLDDPTPLTSGMNRFEHLREFFEDYQSGALRYYWPQKGSTDPIGYSRFILTSLTIIHCMHKKLCEDPGFERLKNHTISIPHLLKLFKYLILPTREDMIRARYLYDYFREFSTKTYPDLLSKINSTDAFGVAYATSNNSMVQNLLKIRAQVEVDRRAKVEEVNHAKWNYKNLMKSIRNVSCSCRHSLKDKRTTCEKCSAQEQADNMQVDIFECPLPEEDVDAQAIIFELQMPIEIRSYRDVLWQFINRRKPQSDSKVREWSTSRSYCEKLSSYDTGPDIRRVKLISDRESYTEHNYTRKISCTTVDGFLVKNNLTVNISPTVPTKFSDEHKVLTPQLTHPDYKQLQFTLDTTNDMQNEVIAKLLQCPPRFKPTQFIEYGSFRSGHRLQWRNLLAVLEMDCLSIAEESVAILILHSILQYGPIENFPKKRNDSWCPESHQQLFEDNFVDELVIRLNQHLDNCRLNWQNDLVLVVITIIAMRLFTICNTTKESLLIDLVMKCREIGEKWIELISEYIQTMSSSDIKETEKLRSKMITISIACIFTFSTHHERINCLLGSDEHILSLLKVVTTLHDTCLLSFDKSIISTFIQNLKRHSERIIVMIQPTITQFLQDRAMNILNQFAVSYWTVIRRTDYMGELWKKQNTDPYDGLYTCQYQSKCLSINLITGSFLVDGVTVGYLPANIISHPLFVRVFGSHVFEVQASNKPHTYVTKYEYHGNRQVDYEFTFNESNQNLLIYETHKETGDRFQLIPHTCFLTDFPDKFISYYSHWMNIANQTIDFRPIKFSNADFLNDKSYIFDIATGHLTSTDTENKQILINQTSRFFLNLFEQYFNRLDDQAYIYMMQQITDKTNAIVDIYLSRLGIAFQYDTVNNIIVSREYADMRVSENQHFGTLTGLTFGLLLVPLSANKTKEDYYPYRKVIVPFGTVTARSQTSDHQTVSVERLSSRTSLEYFVFILNDRLKILQSTDSPTGWLYLALLHAMTTHPLPDQYICMTGMERAFQLLNSAGCWSDEPFNSLSLKILIQIAQITPIVHYYPKNLSCSINISWHANGLPYSTQHFGYYFLAKAIIEQSQQLKFIYKSSSNNQRILNIFDGKTYNESLMKKLYWDYRDSYNPLARLSTEMEATLLPKRATKPYCSDSEYCLHKTDYTSVDLTDDLYNSGNVHLRDCSNQHWLPLNQWLSEENALNVIWIGLLKMTDCLKTSTSADKDDNIKRFEKMIDFLHYIADRVSLNPFYLQMLKTALKEIPDTISSIHPYPPFIDYSNIEHIDVQSFQYDPNLMSTKEVKQTNKLLTSWQNNKKLRLFLEDVEKSISYPMEEFNMQVQYIPQQFEIESFDEHYKLQLKPMANEINPRVLLQANEKFHQMYTGYFKRPARLVQTFNTEKKDSFFDQFFPSNNQDDNSLIDIANYFKNQLKQSWQKLSSEIHTQQERSTNAEINECLNHLRQESIEIWQELIKSITQSNIQIFQCGLGLRITPTTLISLFQQNKKQLNLTDDERTLLGGVLVYWTLEQQLERALYFDTHDKIEDLEKELSNIPHSNWIPSEHISWLILELEMNITIREMQIKVARHMMQPNLNLNNQEIQNIVMQMNMGEGKTSVILPMLAVSLPSSSSNLVRIIILKSLFPTNYQSLRCKLGGLINRRVFPFICRRDLNFTDEQIQSIHSRLRKALLNCDIMITSPEDILSYDLLTIDQCRRHFFATGKSMLAMQRWLKTYARDVLDESDEILHVKYQLVYTVGSQRQVDGGAERWNTIQSILKLVKQHAANISNEFDKDVCYKPSERKSAFPQFRLQSSTPFRSLCEYIVKDWLCTRNYHETDEENILTFVMNVDVSIEIVKDKFPASDIQSLLIIRGLLSSEVLLVALKKRYRVNYGANRKDNFNHLMAVPYRAKDVVADRTEFGHPDLALVLTHLSYYYSGLNDEQLTRVFDRLSEEENNPAIIYDEWITYEGIDDLPATIKEWRSVNLKDHQQRTRDLFPIFRYNIVVINYFLNYFVFPREAKQFPHKLVSSPWDLSSSFSRRHIITGFSGTNDTQLLLPIHIRQFDLPELQKTDAIVVNNLLQVENENYQCLAINASSNEILEIIMKSKTSINVILDVGALFIDGMNREIALKWLNLSDKNKIDYAVYFDSDSIVVCDRQLRQSPFATSPASERLEHCIFYLDEIHTRGTDFKFPRGFQAAVTLGVHLTKDRFVQACMRMRKLGNGHSLSFFSSHEVHQQIIQLKKNVNNIEVIDLLRWVYENTIDSTWNGLHYWATQSLSFQRKLAAFREIQWNNQEQVFDNEMMKQLAQDNLEPEILDLIDMYGERKVPSTLYDIHSARYNATDYDITVNIRDEVLQRLRNYGGKKTRLAQLLDEEQERELEQELEEERQLERPPPVEPCERKLHDIIKQLCNKNIPMINLEDHPTVFQHLPFALIGTTLEEDCQPKSWYSNLWISTEFQRVIATEDASLNSFLRPPRWIVVYRNQHIIFVSPYEANWLLGRLSLIDSPVTTLRLFLPRIKRIQSIFINTLPLTIPPSINVSNENDIYLVPLDRLVQLFLFSGTLYFDNIEEQTMFCQCLSLCPKIRNEIEEKAFQSHKIDIDGFVHFEHRDELQITHARFKENPIDFVKQILEIRNNIFPTTTSHVGSIILNAFKLF</sequence>
<dbReference type="InterPro" id="IPR046541">
    <property type="entry name" value="DUF6606"/>
</dbReference>
<proteinExistence type="predicted"/>
<dbReference type="Pfam" id="PF20255">
    <property type="entry name" value="DUF6606"/>
    <property type="match status" value="1"/>
</dbReference>
<accession>A0A814BBL7</accession>
<evidence type="ECO:0000256" key="4">
    <source>
        <dbReference type="ARBA" id="ARBA00022786"/>
    </source>
</evidence>
<gene>
    <name evidence="10" type="ORF">IZO911_LOCUS13522</name>
</gene>
<dbReference type="GO" id="GO:0006508">
    <property type="term" value="P:proteolysis"/>
    <property type="evidence" value="ECO:0007669"/>
    <property type="project" value="UniProtKB-KW"/>
</dbReference>
<evidence type="ECO:0000259" key="9">
    <source>
        <dbReference type="Pfam" id="PF20255"/>
    </source>
</evidence>
<protein>
    <recommendedName>
        <fullName evidence="2">ubiquitinyl hydrolase 1</fullName>
        <ecNumber evidence="2">3.4.19.12</ecNumber>
    </recommendedName>
</protein>
<comment type="caution">
    <text evidence="10">The sequence shown here is derived from an EMBL/GenBank/DDBJ whole genome shotgun (WGS) entry which is preliminary data.</text>
</comment>
<keyword evidence="5" id="KW-0378">Hydrolase</keyword>
<dbReference type="EMBL" id="CAJNOE010000108">
    <property type="protein sequence ID" value="CAF0924763.1"/>
    <property type="molecule type" value="Genomic_DNA"/>
</dbReference>
<organism evidence="10 11">
    <name type="scientific">Adineta steineri</name>
    <dbReference type="NCBI Taxonomy" id="433720"/>
    <lineage>
        <taxon>Eukaryota</taxon>
        <taxon>Metazoa</taxon>
        <taxon>Spiralia</taxon>
        <taxon>Gnathifera</taxon>
        <taxon>Rotifera</taxon>
        <taxon>Eurotatoria</taxon>
        <taxon>Bdelloidea</taxon>
        <taxon>Adinetida</taxon>
        <taxon>Adinetidae</taxon>
        <taxon>Adineta</taxon>
    </lineage>
</organism>
<dbReference type="Pfam" id="PF12359">
    <property type="entry name" value="DUF3645"/>
    <property type="match status" value="1"/>
</dbReference>
<evidence type="ECO:0000256" key="2">
    <source>
        <dbReference type="ARBA" id="ARBA00012759"/>
    </source>
</evidence>
<dbReference type="InterPro" id="IPR051346">
    <property type="entry name" value="OTU_Deubiquitinase"/>
</dbReference>
<reference evidence="10" key="1">
    <citation type="submission" date="2021-02" db="EMBL/GenBank/DDBJ databases">
        <authorList>
            <person name="Nowell W R."/>
        </authorList>
    </citation>
    <scope>NUCLEOTIDE SEQUENCE</scope>
</reference>
<evidence type="ECO:0000313" key="11">
    <source>
        <dbReference type="Proteomes" id="UP000663860"/>
    </source>
</evidence>
<evidence type="ECO:0000259" key="8">
    <source>
        <dbReference type="Pfam" id="PF12359"/>
    </source>
</evidence>
<evidence type="ECO:0000259" key="7">
    <source>
        <dbReference type="Pfam" id="PF12340"/>
    </source>
</evidence>
<evidence type="ECO:0000256" key="3">
    <source>
        <dbReference type="ARBA" id="ARBA00022670"/>
    </source>
</evidence>
<keyword evidence="6" id="KW-0788">Thiol protease</keyword>
<evidence type="ECO:0000256" key="1">
    <source>
        <dbReference type="ARBA" id="ARBA00000707"/>
    </source>
</evidence>
<feature type="domain" description="DUF3638" evidence="7">
    <location>
        <begin position="1976"/>
        <end position="2206"/>
    </location>
</feature>
<dbReference type="PANTHER" id="PTHR13367">
    <property type="entry name" value="UBIQUITIN THIOESTERASE"/>
    <property type="match status" value="1"/>
</dbReference>
<feature type="domain" description="DUF3645" evidence="8">
    <location>
        <begin position="2321"/>
        <end position="2349"/>
    </location>
</feature>
<feature type="domain" description="DUF6606" evidence="9">
    <location>
        <begin position="5"/>
        <end position="268"/>
    </location>
</feature>
<evidence type="ECO:0000256" key="5">
    <source>
        <dbReference type="ARBA" id="ARBA00022801"/>
    </source>
</evidence>
<dbReference type="GO" id="GO:0004843">
    <property type="term" value="F:cysteine-type deubiquitinase activity"/>
    <property type="evidence" value="ECO:0007669"/>
    <property type="project" value="UniProtKB-EC"/>
</dbReference>
<dbReference type="Pfam" id="PF12340">
    <property type="entry name" value="DUF3638"/>
    <property type="match status" value="1"/>
</dbReference>
<dbReference type="Proteomes" id="UP000663860">
    <property type="component" value="Unassembled WGS sequence"/>
</dbReference>
<dbReference type="EC" id="3.4.19.12" evidence="2"/>
<comment type="catalytic activity">
    <reaction evidence="1">
        <text>Thiol-dependent hydrolysis of ester, thioester, amide, peptide and isopeptide bonds formed by the C-terminal Gly of ubiquitin (a 76-residue protein attached to proteins as an intracellular targeting signal).</text>
        <dbReference type="EC" id="3.4.19.12"/>
    </reaction>
</comment>
<evidence type="ECO:0000256" key="6">
    <source>
        <dbReference type="ARBA" id="ARBA00022807"/>
    </source>
</evidence>